<gene>
    <name evidence="1" type="ordered locus">HBHAL_2845</name>
</gene>
<organism evidence="1 2">
    <name type="scientific">Halobacillus halophilus (strain ATCC 35676 / DSM 2266 / JCM 20832 / KCTC 3685 / LMG 17431 / NBRC 102448 / NCIMB 2269)</name>
    <name type="common">Sporosarcina halophila</name>
    <dbReference type="NCBI Taxonomy" id="866895"/>
    <lineage>
        <taxon>Bacteria</taxon>
        <taxon>Bacillati</taxon>
        <taxon>Bacillota</taxon>
        <taxon>Bacilli</taxon>
        <taxon>Bacillales</taxon>
        <taxon>Bacillaceae</taxon>
        <taxon>Halobacillus</taxon>
    </lineage>
</organism>
<evidence type="ECO:0000313" key="1">
    <source>
        <dbReference type="EMBL" id="CCG45193.1"/>
    </source>
</evidence>
<dbReference type="KEGG" id="hhd:HBHAL_2845"/>
<name>I0JM23_HALH3</name>
<protein>
    <submittedName>
        <fullName evidence="1">Uncharacterized protein</fullName>
    </submittedName>
</protein>
<accession>I0JM23</accession>
<dbReference type="EMBL" id="HE717023">
    <property type="protein sequence ID" value="CCG45193.1"/>
    <property type="molecule type" value="Genomic_DNA"/>
</dbReference>
<keyword evidence="2" id="KW-1185">Reference proteome</keyword>
<sequence>MPLFPAPTGRKWIQKEKAEFSLLILFDAHLTFLIDEKFEP</sequence>
<dbReference type="PATRIC" id="fig|866895.3.peg.1865"/>
<dbReference type="Proteomes" id="UP000007397">
    <property type="component" value="Chromosome"/>
</dbReference>
<dbReference type="HOGENOM" id="CLU_3290523_0_0_9"/>
<dbReference type="AlphaFoldDB" id="I0JM23"/>
<proteinExistence type="predicted"/>
<evidence type="ECO:0000313" key="2">
    <source>
        <dbReference type="Proteomes" id="UP000007397"/>
    </source>
</evidence>
<dbReference type="STRING" id="866895.HBHAL_2845"/>
<reference evidence="1 2" key="1">
    <citation type="journal article" date="2013" name="Environ. Microbiol.">
        <title>Chloride and organic osmolytes: a hybrid strategy to cope with elevated salinities by the moderately halophilic, chloride-dependent bacterium Halobacillus halophilus.</title>
        <authorList>
            <person name="Saum S.H."/>
            <person name="Pfeiffer F."/>
            <person name="Palm P."/>
            <person name="Rampp M."/>
            <person name="Schuster S.C."/>
            <person name="Muller V."/>
            <person name="Oesterhelt D."/>
        </authorList>
    </citation>
    <scope>NUCLEOTIDE SEQUENCE [LARGE SCALE GENOMIC DNA]</scope>
    <source>
        <strain evidence="2">ATCC 35676 / DSM 2266 / JCM 20832 / KCTC 3685 / LMG 17431 / NBRC 102448 / NCIMB 2269</strain>
    </source>
</reference>